<comment type="caution">
    <text evidence="3">The sequence shown here is derived from an EMBL/GenBank/DDBJ whole genome shotgun (WGS) entry which is preliminary data.</text>
</comment>
<dbReference type="Gene3D" id="3.30.70.270">
    <property type="match status" value="1"/>
</dbReference>
<evidence type="ECO:0000313" key="3">
    <source>
        <dbReference type="EMBL" id="RDX98640.1"/>
    </source>
</evidence>
<dbReference type="InterPro" id="IPR043502">
    <property type="entry name" value="DNA/RNA_pol_sf"/>
</dbReference>
<proteinExistence type="predicted"/>
<feature type="compositionally biased region" description="Basic and acidic residues" evidence="1">
    <location>
        <begin position="70"/>
        <end position="96"/>
    </location>
</feature>
<dbReference type="OrthoDB" id="101614at2759"/>
<evidence type="ECO:0000256" key="1">
    <source>
        <dbReference type="SAM" id="MobiDB-lite"/>
    </source>
</evidence>
<evidence type="ECO:0000259" key="2">
    <source>
        <dbReference type="Pfam" id="PF00078"/>
    </source>
</evidence>
<keyword evidence="4" id="KW-1185">Reference proteome</keyword>
<dbReference type="SUPFAM" id="SSF56672">
    <property type="entry name" value="DNA/RNA polymerases"/>
    <property type="match status" value="1"/>
</dbReference>
<dbReference type="PANTHER" id="PTHR24559">
    <property type="entry name" value="TRANSPOSON TY3-I GAG-POL POLYPROTEIN"/>
    <property type="match status" value="1"/>
</dbReference>
<dbReference type="Pfam" id="PF00078">
    <property type="entry name" value="RVT_1"/>
    <property type="match status" value="1"/>
</dbReference>
<organism evidence="3 4">
    <name type="scientific">Mucuna pruriens</name>
    <name type="common">Velvet bean</name>
    <name type="synonym">Dolichos pruriens</name>
    <dbReference type="NCBI Taxonomy" id="157652"/>
    <lineage>
        <taxon>Eukaryota</taxon>
        <taxon>Viridiplantae</taxon>
        <taxon>Streptophyta</taxon>
        <taxon>Embryophyta</taxon>
        <taxon>Tracheophyta</taxon>
        <taxon>Spermatophyta</taxon>
        <taxon>Magnoliopsida</taxon>
        <taxon>eudicotyledons</taxon>
        <taxon>Gunneridae</taxon>
        <taxon>Pentapetalae</taxon>
        <taxon>rosids</taxon>
        <taxon>fabids</taxon>
        <taxon>Fabales</taxon>
        <taxon>Fabaceae</taxon>
        <taxon>Papilionoideae</taxon>
        <taxon>50 kb inversion clade</taxon>
        <taxon>NPAAA clade</taxon>
        <taxon>indigoferoid/millettioid clade</taxon>
        <taxon>Phaseoleae</taxon>
        <taxon>Mucuna</taxon>
    </lineage>
</organism>
<gene>
    <name evidence="3" type="primary">pol</name>
    <name evidence="3" type="ORF">CR513_18412</name>
</gene>
<accession>A0A371H773</accession>
<feature type="region of interest" description="Disordered" evidence="1">
    <location>
        <begin position="70"/>
        <end position="127"/>
    </location>
</feature>
<name>A0A371H773_MUCPR</name>
<protein>
    <submittedName>
        <fullName evidence="3">Retrovirus-related Pol polyprotein</fullName>
    </submittedName>
</protein>
<dbReference type="Proteomes" id="UP000257109">
    <property type="component" value="Unassembled WGS sequence"/>
</dbReference>
<feature type="non-terminal residue" evidence="3">
    <location>
        <position position="1"/>
    </location>
</feature>
<sequence length="127" mass="14502">MSFGLKNASATYQHLMDKIFKDVMETDMEAYIDDMVVKSTMASEHYNALQRELMKCQRSTKVGREDHCLAHLSNPEERRKFPIDSRERRSFPKDEGDASNLTHPYQADSKYPSSCTGGASPFHYSTA</sequence>
<feature type="domain" description="Reverse transcriptase" evidence="2">
    <location>
        <begin position="1"/>
        <end position="51"/>
    </location>
</feature>
<reference evidence="3" key="1">
    <citation type="submission" date="2018-05" db="EMBL/GenBank/DDBJ databases">
        <title>Draft genome of Mucuna pruriens seed.</title>
        <authorList>
            <person name="Nnadi N.E."/>
            <person name="Vos R."/>
            <person name="Hasami M.H."/>
            <person name="Devisetty U.K."/>
            <person name="Aguiy J.C."/>
        </authorList>
    </citation>
    <scope>NUCLEOTIDE SEQUENCE [LARGE SCALE GENOMIC DNA]</scope>
    <source>
        <strain evidence="3">JCA_2017</strain>
    </source>
</reference>
<dbReference type="EMBL" id="QJKJ01003407">
    <property type="protein sequence ID" value="RDX98640.1"/>
    <property type="molecule type" value="Genomic_DNA"/>
</dbReference>
<dbReference type="InterPro" id="IPR000477">
    <property type="entry name" value="RT_dom"/>
</dbReference>
<dbReference type="InterPro" id="IPR043128">
    <property type="entry name" value="Rev_trsase/Diguanyl_cyclase"/>
</dbReference>
<evidence type="ECO:0000313" key="4">
    <source>
        <dbReference type="Proteomes" id="UP000257109"/>
    </source>
</evidence>
<dbReference type="PANTHER" id="PTHR24559:SF444">
    <property type="entry name" value="REVERSE TRANSCRIPTASE DOMAIN-CONTAINING PROTEIN"/>
    <property type="match status" value="1"/>
</dbReference>
<feature type="compositionally biased region" description="Polar residues" evidence="1">
    <location>
        <begin position="111"/>
        <end position="127"/>
    </location>
</feature>
<dbReference type="InterPro" id="IPR053134">
    <property type="entry name" value="RNA-dir_DNA_polymerase"/>
</dbReference>
<dbReference type="AlphaFoldDB" id="A0A371H773"/>